<evidence type="ECO:0000313" key="2">
    <source>
        <dbReference type="Proteomes" id="UP000034539"/>
    </source>
</evidence>
<accession>A0A0G0T6B2</accession>
<dbReference type="AlphaFoldDB" id="A0A0G0T6B2"/>
<comment type="caution">
    <text evidence="1">The sequence shown here is derived from an EMBL/GenBank/DDBJ whole genome shotgun (WGS) entry which is preliminary data.</text>
</comment>
<organism evidence="1 2">
    <name type="scientific">Candidatus Gottesmanbacteria bacterium GW2011_GWC2_39_8</name>
    <dbReference type="NCBI Taxonomy" id="1618450"/>
    <lineage>
        <taxon>Bacteria</taxon>
        <taxon>Candidatus Gottesmaniibacteriota</taxon>
    </lineage>
</organism>
<dbReference type="Proteomes" id="UP000034539">
    <property type="component" value="Unassembled WGS sequence"/>
</dbReference>
<protein>
    <submittedName>
        <fullName evidence="1">Uncharacterized protein</fullName>
    </submittedName>
</protein>
<reference evidence="1 2" key="1">
    <citation type="journal article" date="2015" name="Nature">
        <title>rRNA introns, odd ribosomes, and small enigmatic genomes across a large radiation of phyla.</title>
        <authorList>
            <person name="Brown C.T."/>
            <person name="Hug L.A."/>
            <person name="Thomas B.C."/>
            <person name="Sharon I."/>
            <person name="Castelle C.J."/>
            <person name="Singh A."/>
            <person name="Wilkins M.J."/>
            <person name="Williams K.H."/>
            <person name="Banfield J.F."/>
        </authorList>
    </citation>
    <scope>NUCLEOTIDE SEQUENCE [LARGE SCALE GENOMIC DNA]</scope>
</reference>
<evidence type="ECO:0000313" key="1">
    <source>
        <dbReference type="EMBL" id="KKR33367.1"/>
    </source>
</evidence>
<sequence>MSPRIYVENRGFRLEKLPGETGEYVHARAGNLVAAASGRMRLDQPDKARGYLSSLGMRLEHAEYLVNSALTGRSGAAVSFDVIFERGLQEGPGKYTNWRKDKRVRKDNPLGRLWRRLRIK</sequence>
<gene>
    <name evidence="1" type="ORF">UT63_C0018G0007</name>
</gene>
<dbReference type="EMBL" id="LBXN01000018">
    <property type="protein sequence ID" value="KKR33367.1"/>
    <property type="molecule type" value="Genomic_DNA"/>
</dbReference>
<name>A0A0G0T6B2_9BACT</name>
<proteinExistence type="predicted"/>